<dbReference type="GO" id="GO:0005524">
    <property type="term" value="F:ATP binding"/>
    <property type="evidence" value="ECO:0007669"/>
    <property type="project" value="UniProtKB-UniRule"/>
</dbReference>
<dbReference type="GO" id="GO:0004674">
    <property type="term" value="F:protein serine/threonine kinase activity"/>
    <property type="evidence" value="ECO:0007669"/>
    <property type="project" value="TreeGrafter"/>
</dbReference>
<evidence type="ECO:0000256" key="2">
    <source>
        <dbReference type="ARBA" id="ARBA00022840"/>
    </source>
</evidence>
<evidence type="ECO:0000256" key="1">
    <source>
        <dbReference type="ARBA" id="ARBA00022741"/>
    </source>
</evidence>
<dbReference type="InterPro" id="IPR000719">
    <property type="entry name" value="Prot_kinase_dom"/>
</dbReference>
<dbReference type="PROSITE" id="PS50011">
    <property type="entry name" value="PROTEIN_KINASE_DOM"/>
    <property type="match status" value="1"/>
</dbReference>
<dbReference type="PANTHER" id="PTHR44329">
    <property type="entry name" value="SERINE/THREONINE-PROTEIN KINASE TNNI3K-RELATED"/>
    <property type="match status" value="1"/>
</dbReference>
<keyword evidence="5" id="KW-0808">Transferase</keyword>
<evidence type="ECO:0000256" key="3">
    <source>
        <dbReference type="PROSITE-ProRule" id="PRU10141"/>
    </source>
</evidence>
<name>A0A836CFN1_9STRA</name>
<reference evidence="5" key="1">
    <citation type="submission" date="2021-02" db="EMBL/GenBank/DDBJ databases">
        <title>First Annotated Genome of the Yellow-green Alga Tribonema minus.</title>
        <authorList>
            <person name="Mahan K.M."/>
        </authorList>
    </citation>
    <scope>NUCLEOTIDE SEQUENCE</scope>
    <source>
        <strain evidence="5">UTEX B ZZ1240</strain>
    </source>
</reference>
<dbReference type="InterPro" id="IPR051681">
    <property type="entry name" value="Ser/Thr_Kinases-Pseudokinases"/>
</dbReference>
<organism evidence="5 6">
    <name type="scientific">Tribonema minus</name>
    <dbReference type="NCBI Taxonomy" id="303371"/>
    <lineage>
        <taxon>Eukaryota</taxon>
        <taxon>Sar</taxon>
        <taxon>Stramenopiles</taxon>
        <taxon>Ochrophyta</taxon>
        <taxon>PX clade</taxon>
        <taxon>Xanthophyceae</taxon>
        <taxon>Tribonematales</taxon>
        <taxon>Tribonemataceae</taxon>
        <taxon>Tribonema</taxon>
    </lineage>
</organism>
<sequence>AEFEIRTSDVRITGKLGEGNFGTVFRGRWQGQRVAVKRLKHAATRDLRHEVGALLRLRHPNVAFFYGATPPPDPLLGE</sequence>
<keyword evidence="2 3" id="KW-0067">ATP-binding</keyword>
<keyword evidence="5" id="KW-0418">Kinase</keyword>
<comment type="caution">
    <text evidence="5">The sequence shown here is derived from an EMBL/GenBank/DDBJ whole genome shotgun (WGS) entry which is preliminary data.</text>
</comment>
<dbReference type="InterPro" id="IPR001245">
    <property type="entry name" value="Ser-Thr/Tyr_kinase_cat_dom"/>
</dbReference>
<dbReference type="PANTHER" id="PTHR44329:SF298">
    <property type="entry name" value="MIXED LINEAGE KINASE DOMAIN-LIKE PROTEIN"/>
    <property type="match status" value="1"/>
</dbReference>
<dbReference type="OrthoDB" id="117485at2759"/>
<accession>A0A836CFN1</accession>
<proteinExistence type="predicted"/>
<evidence type="ECO:0000313" key="5">
    <source>
        <dbReference type="EMBL" id="KAG5184750.1"/>
    </source>
</evidence>
<feature type="non-terminal residue" evidence="5">
    <location>
        <position position="1"/>
    </location>
</feature>
<feature type="domain" description="Protein kinase" evidence="4">
    <location>
        <begin position="10"/>
        <end position="78"/>
    </location>
</feature>
<dbReference type="EMBL" id="JAFCMP010000153">
    <property type="protein sequence ID" value="KAG5184750.1"/>
    <property type="molecule type" value="Genomic_DNA"/>
</dbReference>
<keyword evidence="6" id="KW-1185">Reference proteome</keyword>
<dbReference type="AlphaFoldDB" id="A0A836CFN1"/>
<dbReference type="InterPro" id="IPR017441">
    <property type="entry name" value="Protein_kinase_ATP_BS"/>
</dbReference>
<dbReference type="Gene3D" id="3.30.200.20">
    <property type="entry name" value="Phosphorylase Kinase, domain 1"/>
    <property type="match status" value="1"/>
</dbReference>
<feature type="binding site" evidence="3">
    <location>
        <position position="37"/>
    </location>
    <ligand>
        <name>ATP</name>
        <dbReference type="ChEBI" id="CHEBI:30616"/>
    </ligand>
</feature>
<evidence type="ECO:0000259" key="4">
    <source>
        <dbReference type="PROSITE" id="PS50011"/>
    </source>
</evidence>
<dbReference type="Proteomes" id="UP000664859">
    <property type="component" value="Unassembled WGS sequence"/>
</dbReference>
<protein>
    <submittedName>
        <fullName evidence="5">Kinase-like domain-containing protein</fullName>
    </submittedName>
</protein>
<keyword evidence="1 3" id="KW-0547">Nucleotide-binding</keyword>
<dbReference type="InterPro" id="IPR011009">
    <property type="entry name" value="Kinase-like_dom_sf"/>
</dbReference>
<gene>
    <name evidence="5" type="ORF">JKP88DRAFT_181021</name>
</gene>
<dbReference type="SUPFAM" id="SSF56112">
    <property type="entry name" value="Protein kinase-like (PK-like)"/>
    <property type="match status" value="1"/>
</dbReference>
<dbReference type="PROSITE" id="PS00107">
    <property type="entry name" value="PROTEIN_KINASE_ATP"/>
    <property type="match status" value="1"/>
</dbReference>
<dbReference type="Pfam" id="PF07714">
    <property type="entry name" value="PK_Tyr_Ser-Thr"/>
    <property type="match status" value="1"/>
</dbReference>
<evidence type="ECO:0000313" key="6">
    <source>
        <dbReference type="Proteomes" id="UP000664859"/>
    </source>
</evidence>